<dbReference type="AlphaFoldDB" id="A0A381NFX3"/>
<gene>
    <name evidence="1" type="ORF">METZ01_LOCUS6153</name>
</gene>
<organism evidence="1">
    <name type="scientific">marine metagenome</name>
    <dbReference type="NCBI Taxonomy" id="408172"/>
    <lineage>
        <taxon>unclassified sequences</taxon>
        <taxon>metagenomes</taxon>
        <taxon>ecological metagenomes</taxon>
    </lineage>
</organism>
<accession>A0A381NFX3</accession>
<name>A0A381NFX3_9ZZZZ</name>
<evidence type="ECO:0000313" key="1">
    <source>
        <dbReference type="EMBL" id="SUZ53299.1"/>
    </source>
</evidence>
<evidence type="ECO:0008006" key="2">
    <source>
        <dbReference type="Google" id="ProtNLM"/>
    </source>
</evidence>
<dbReference type="EMBL" id="UINC01000324">
    <property type="protein sequence ID" value="SUZ53299.1"/>
    <property type="molecule type" value="Genomic_DNA"/>
</dbReference>
<protein>
    <recommendedName>
        <fullName evidence="2">DUF5723 domain-containing protein</fullName>
    </recommendedName>
</protein>
<sequence>VNPAVFTAPEKHPELSVCHGTWLGGVTTTNLAYNQNINNRTLHIQFRYSGLTDIELRDHRPSDEPLAHFSSFGISGNVGVSFGSARSRYGLSLETIRMGIYNESAQGLALNAGYLHRFPNKLSLGFSILNIGKMSALGSTAPLLPTRVFVGLAKELNFGDYSNTLHLSSEWNEVAETVQVWVGNIFNWKKLRIMAGTSATSEIYTASAGMGLQLGQYNISYGIRFGSQDIGLPQSITLHLRLP</sequence>
<feature type="non-terminal residue" evidence="1">
    <location>
        <position position="1"/>
    </location>
</feature>
<proteinExistence type="predicted"/>
<reference evidence="1" key="1">
    <citation type="submission" date="2018-05" db="EMBL/GenBank/DDBJ databases">
        <authorList>
            <person name="Lanie J.A."/>
            <person name="Ng W.-L."/>
            <person name="Kazmierczak K.M."/>
            <person name="Andrzejewski T.M."/>
            <person name="Davidsen T.M."/>
            <person name="Wayne K.J."/>
            <person name="Tettelin H."/>
            <person name="Glass J.I."/>
            <person name="Rusch D."/>
            <person name="Podicherti R."/>
            <person name="Tsui H.-C.T."/>
            <person name="Winkler M.E."/>
        </authorList>
    </citation>
    <scope>NUCLEOTIDE SEQUENCE</scope>
</reference>